<protein>
    <recommendedName>
        <fullName evidence="8">Phage shock protein PspC N-terminal domain-containing protein</fullName>
    </recommendedName>
</protein>
<organism evidence="9 10">
    <name type="scientific">Enterococcus columbae DSM 7374 = ATCC 51263</name>
    <dbReference type="NCBI Taxonomy" id="1121865"/>
    <lineage>
        <taxon>Bacteria</taxon>
        <taxon>Bacillati</taxon>
        <taxon>Bacillota</taxon>
        <taxon>Bacilli</taxon>
        <taxon>Lactobacillales</taxon>
        <taxon>Enterococcaceae</taxon>
        <taxon>Enterococcus</taxon>
    </lineage>
</organism>
<dbReference type="InterPro" id="IPR052027">
    <property type="entry name" value="PspC"/>
</dbReference>
<dbReference type="RefSeq" id="WP_016182357.1">
    <property type="nucleotide sequence ID" value="NZ_JXKI01000033.1"/>
</dbReference>
<dbReference type="GO" id="GO:0005886">
    <property type="term" value="C:plasma membrane"/>
    <property type="evidence" value="ECO:0007669"/>
    <property type="project" value="UniProtKB-SubCell"/>
</dbReference>
<dbReference type="PATRIC" id="fig|1121865.3.peg.181"/>
<dbReference type="Pfam" id="PF04024">
    <property type="entry name" value="PspC"/>
    <property type="match status" value="1"/>
</dbReference>
<evidence type="ECO:0000256" key="4">
    <source>
        <dbReference type="ARBA" id="ARBA00022989"/>
    </source>
</evidence>
<dbReference type="OrthoDB" id="9815286at2"/>
<dbReference type="AlphaFoldDB" id="S0KT17"/>
<feature type="transmembrane region" description="Helical" evidence="7">
    <location>
        <begin position="29"/>
        <end position="55"/>
    </location>
</feature>
<dbReference type="InterPro" id="IPR007168">
    <property type="entry name" value="Phageshock_PspC_N"/>
</dbReference>
<dbReference type="PANTHER" id="PTHR33885:SF3">
    <property type="entry name" value="PHAGE SHOCK PROTEIN C"/>
    <property type="match status" value="1"/>
</dbReference>
<keyword evidence="10" id="KW-1185">Reference proteome</keyword>
<sequence length="98" mass="11128">MKKLTKSSNKVVSGVIGGFADYFGFDATILRIIFVVFIFIADFGFVSALILYILLAVIMPKPDQNATPMKPKRQNRNVNVRPRKDAEKIDNEDDWSDF</sequence>
<evidence type="ECO:0000256" key="3">
    <source>
        <dbReference type="ARBA" id="ARBA00022692"/>
    </source>
</evidence>
<keyword evidence="2" id="KW-1003">Cell membrane</keyword>
<dbReference type="PANTHER" id="PTHR33885">
    <property type="entry name" value="PHAGE SHOCK PROTEIN C"/>
    <property type="match status" value="1"/>
</dbReference>
<proteinExistence type="predicted"/>
<evidence type="ECO:0000256" key="6">
    <source>
        <dbReference type="SAM" id="MobiDB-lite"/>
    </source>
</evidence>
<evidence type="ECO:0000313" key="9">
    <source>
        <dbReference type="EMBL" id="EOW84293.1"/>
    </source>
</evidence>
<keyword evidence="5 7" id="KW-0472">Membrane</keyword>
<name>S0KT17_9ENTE</name>
<comment type="caution">
    <text evidence="9">The sequence shown here is derived from an EMBL/GenBank/DDBJ whole genome shotgun (WGS) entry which is preliminary data.</text>
</comment>
<keyword evidence="3 7" id="KW-0812">Transmembrane</keyword>
<gene>
    <name evidence="9" type="ORF">I568_00787</name>
</gene>
<evidence type="ECO:0000256" key="1">
    <source>
        <dbReference type="ARBA" id="ARBA00004162"/>
    </source>
</evidence>
<dbReference type="Proteomes" id="UP000014113">
    <property type="component" value="Unassembled WGS sequence"/>
</dbReference>
<evidence type="ECO:0000256" key="2">
    <source>
        <dbReference type="ARBA" id="ARBA00022475"/>
    </source>
</evidence>
<keyword evidence="4 7" id="KW-1133">Transmembrane helix</keyword>
<evidence type="ECO:0000313" key="10">
    <source>
        <dbReference type="Proteomes" id="UP000014113"/>
    </source>
</evidence>
<dbReference type="eggNOG" id="COG1983">
    <property type="taxonomic scope" value="Bacteria"/>
</dbReference>
<feature type="domain" description="Phage shock protein PspC N-terminal" evidence="8">
    <location>
        <begin position="2"/>
        <end position="61"/>
    </location>
</feature>
<evidence type="ECO:0000259" key="8">
    <source>
        <dbReference type="Pfam" id="PF04024"/>
    </source>
</evidence>
<feature type="region of interest" description="Disordered" evidence="6">
    <location>
        <begin position="63"/>
        <end position="98"/>
    </location>
</feature>
<dbReference type="EMBL" id="ASWJ01000004">
    <property type="protein sequence ID" value="EOW84293.1"/>
    <property type="molecule type" value="Genomic_DNA"/>
</dbReference>
<accession>S0KT17</accession>
<evidence type="ECO:0000256" key="7">
    <source>
        <dbReference type="SAM" id="Phobius"/>
    </source>
</evidence>
<evidence type="ECO:0000256" key="5">
    <source>
        <dbReference type="ARBA" id="ARBA00023136"/>
    </source>
</evidence>
<dbReference type="STRING" id="1121865.OMW_00189"/>
<reference evidence="9 10" key="1">
    <citation type="submission" date="2013-03" db="EMBL/GenBank/DDBJ databases">
        <title>The Genome Sequence of Enterococcus columbae ATCC_51263 (PacBio/Illumina hybrid assembly).</title>
        <authorList>
            <consortium name="The Broad Institute Genomics Platform"/>
            <consortium name="The Broad Institute Genome Sequencing Center for Infectious Disease"/>
            <person name="Earl A."/>
            <person name="Russ C."/>
            <person name="Gilmore M."/>
            <person name="Surin D."/>
            <person name="Walker B."/>
            <person name="Young S."/>
            <person name="Zeng Q."/>
            <person name="Gargeya S."/>
            <person name="Fitzgerald M."/>
            <person name="Haas B."/>
            <person name="Abouelleil A."/>
            <person name="Allen A.W."/>
            <person name="Alvarado L."/>
            <person name="Arachchi H.M."/>
            <person name="Berlin A.M."/>
            <person name="Chapman S.B."/>
            <person name="Gainer-Dewar J."/>
            <person name="Goldberg J."/>
            <person name="Griggs A."/>
            <person name="Gujja S."/>
            <person name="Hansen M."/>
            <person name="Howarth C."/>
            <person name="Imamovic A."/>
            <person name="Ireland A."/>
            <person name="Larimer J."/>
            <person name="McCowan C."/>
            <person name="Murphy C."/>
            <person name="Pearson M."/>
            <person name="Poon T.W."/>
            <person name="Priest M."/>
            <person name="Roberts A."/>
            <person name="Saif S."/>
            <person name="Shea T."/>
            <person name="Sisk P."/>
            <person name="Sykes S."/>
            <person name="Wortman J."/>
            <person name="Nusbaum C."/>
            <person name="Birren B."/>
        </authorList>
    </citation>
    <scope>NUCLEOTIDE SEQUENCE [LARGE SCALE GENOMIC DNA]</scope>
    <source>
        <strain evidence="9 10">ATCC 51263</strain>
    </source>
</reference>
<comment type="subcellular location">
    <subcellularLocation>
        <location evidence="1">Cell membrane</location>
        <topology evidence="1">Single-pass membrane protein</topology>
    </subcellularLocation>
</comment>